<sequence>MKSQSFINKDFELNWQVITMNDLNQSVSVEAMRYDDEVIGSIIKQICMYMKTSKKSEYMKKFDALHYDIFDQIDDLDLSEHQLLYQTFRIGQLFAFIKIEEFMDNLKEESVNPKTILDLNCHMIDIIKIVYKERRITHQELADKLGLQKNYLTNIMKKVYTYDIFDVEKIGKNKWYELTKTGMEIYFYIMDNV</sequence>
<proteinExistence type="predicted"/>
<keyword evidence="2" id="KW-1185">Reference proteome</keyword>
<reference evidence="1 2" key="1">
    <citation type="submission" date="2020-08" db="EMBL/GenBank/DDBJ databases">
        <authorList>
            <person name="Liu C."/>
            <person name="Sun Q."/>
        </authorList>
    </citation>
    <scope>NUCLEOTIDE SEQUENCE [LARGE SCALE GENOMIC DNA]</scope>
    <source>
        <strain evidence="1 2">NSJ-61</strain>
    </source>
</reference>
<gene>
    <name evidence="1" type="ORF">H9Q80_15240</name>
</gene>
<dbReference type="Gene3D" id="1.10.10.10">
    <property type="entry name" value="Winged helix-like DNA-binding domain superfamily/Winged helix DNA-binding domain"/>
    <property type="match status" value="1"/>
</dbReference>
<dbReference type="EMBL" id="CP060636">
    <property type="protein sequence ID" value="QNM11587.1"/>
    <property type="molecule type" value="Genomic_DNA"/>
</dbReference>
<dbReference type="InterPro" id="IPR001387">
    <property type="entry name" value="Cro/C1-type_HTH"/>
</dbReference>
<dbReference type="KEGG" id="ehn:H9Q80_15240"/>
<dbReference type="RefSeq" id="WP_117452396.1">
    <property type="nucleotide sequence ID" value="NZ_CP060636.1"/>
</dbReference>
<protein>
    <submittedName>
        <fullName evidence="1">Uncharacterized protein</fullName>
    </submittedName>
</protein>
<dbReference type="Proteomes" id="UP000515856">
    <property type="component" value="Chromosome"/>
</dbReference>
<dbReference type="CDD" id="cd00093">
    <property type="entry name" value="HTH_XRE"/>
    <property type="match status" value="1"/>
</dbReference>
<name>A0A7G9GLA5_9FIRM</name>
<organism evidence="1 2">
    <name type="scientific">[Eubacterium] hominis</name>
    <dbReference type="NCBI Taxonomy" id="2764325"/>
    <lineage>
        <taxon>Bacteria</taxon>
        <taxon>Bacillati</taxon>
        <taxon>Bacillota</taxon>
        <taxon>Erysipelotrichia</taxon>
        <taxon>Erysipelotrichales</taxon>
        <taxon>Erysipelotrichaceae</taxon>
        <taxon>Amedibacillus</taxon>
    </lineage>
</organism>
<dbReference type="InterPro" id="IPR036388">
    <property type="entry name" value="WH-like_DNA-bd_sf"/>
</dbReference>
<dbReference type="SUPFAM" id="SSF46785">
    <property type="entry name" value="Winged helix' DNA-binding domain"/>
    <property type="match status" value="1"/>
</dbReference>
<evidence type="ECO:0000313" key="1">
    <source>
        <dbReference type="EMBL" id="QNM11587.1"/>
    </source>
</evidence>
<evidence type="ECO:0000313" key="2">
    <source>
        <dbReference type="Proteomes" id="UP000515856"/>
    </source>
</evidence>
<dbReference type="InterPro" id="IPR036390">
    <property type="entry name" value="WH_DNA-bd_sf"/>
</dbReference>
<accession>A0A7G9GLA5</accession>
<dbReference type="AlphaFoldDB" id="A0A7G9GLA5"/>